<dbReference type="GeneID" id="59320513"/>
<reference evidence="1 2" key="1">
    <citation type="submission" date="2020-05" db="EMBL/GenBank/DDBJ databases">
        <title>Identification and distribution of gene clusters putatively required for synthesis of sphingolipid metabolism inhibitors in phylogenetically diverse species of the filamentous fungus Fusarium.</title>
        <authorList>
            <person name="Kim H.-S."/>
            <person name="Busman M."/>
            <person name="Brown D.W."/>
            <person name="Divon H."/>
            <person name="Uhlig S."/>
            <person name="Proctor R.H."/>
        </authorList>
    </citation>
    <scope>NUCLEOTIDE SEQUENCE [LARGE SCALE GENOMIC DNA]</scope>
    <source>
        <strain evidence="1 2">NRRL 66333</strain>
    </source>
</reference>
<sequence>MSDISEMIEFLWRPPRINTGPIVKHLVNDRKAPANFQYYRNWGFTVYRTFYGPGSDTHWDTLIDAITRQTLLALGYHEDDRMFNEDIKRNRRKYNDKSEYLEDIDRLKKLFRLTTRENALLLDGLDITQIQEICRKELPPARENIEVAKHCFALVADERVLKDVARGVFVITAVDYDEHEDRFCPEWVRMSTGDILNLWESLFFESSGFRTIHCAMGWELSKRDLDTYVWKGLECLEPLGDCSEAQTAIPGWDPKFTRFRPYEMIDMLWQPPSTRQGRIIRKAKVDRTLPENSKYYAHWGYTIYRTHYSLESDKQWDTLLDALKRQTMLAVGYYQDMPFEDELMHQQAGFLPKTWYYESQEQYSDDIKRIKDLFRLDIREDPSLDGLGVHEIREMCLRDRPETQQAMAGHRFKFVLIVDKAVFEAIERGEFVVKAVSYDWEDGWNNWGWMRIPTGYLLALWHSLMRRDGKYHTVLSFDGPEEDLEEYIWPGAWDTDPTSECSEIRECIHYTNQKYTGNDT</sequence>
<keyword evidence="2" id="KW-1185">Reference proteome</keyword>
<dbReference type="AlphaFoldDB" id="A0A8H5PSW7"/>
<dbReference type="RefSeq" id="XP_036536958.1">
    <property type="nucleotide sequence ID" value="XM_036685795.1"/>
</dbReference>
<accession>A0A8H5PSW7</accession>
<name>A0A8H5PSW7_GIBSU</name>
<dbReference type="Proteomes" id="UP000547976">
    <property type="component" value="Unassembled WGS sequence"/>
</dbReference>
<comment type="caution">
    <text evidence="1">The sequence shown here is derived from an EMBL/GenBank/DDBJ whole genome shotgun (WGS) entry which is preliminary data.</text>
</comment>
<proteinExistence type="predicted"/>
<protein>
    <submittedName>
        <fullName evidence="1">Uncharacterized protein</fullName>
    </submittedName>
</protein>
<dbReference type="OrthoDB" id="6499973at2759"/>
<organism evidence="1 2">
    <name type="scientific">Gibberella subglutinans</name>
    <name type="common">Fusarium subglutinans</name>
    <dbReference type="NCBI Taxonomy" id="42677"/>
    <lineage>
        <taxon>Eukaryota</taxon>
        <taxon>Fungi</taxon>
        <taxon>Dikarya</taxon>
        <taxon>Ascomycota</taxon>
        <taxon>Pezizomycotina</taxon>
        <taxon>Sordariomycetes</taxon>
        <taxon>Hypocreomycetidae</taxon>
        <taxon>Hypocreales</taxon>
        <taxon>Nectriaceae</taxon>
        <taxon>Fusarium</taxon>
        <taxon>Fusarium fujikuroi species complex</taxon>
    </lineage>
</organism>
<dbReference type="EMBL" id="JAAOAV010000097">
    <property type="protein sequence ID" value="KAF5602845.1"/>
    <property type="molecule type" value="Genomic_DNA"/>
</dbReference>
<evidence type="ECO:0000313" key="2">
    <source>
        <dbReference type="Proteomes" id="UP000547976"/>
    </source>
</evidence>
<gene>
    <name evidence="1" type="ORF">FSUBG_7485</name>
</gene>
<evidence type="ECO:0000313" key="1">
    <source>
        <dbReference type="EMBL" id="KAF5602845.1"/>
    </source>
</evidence>